<dbReference type="Gene3D" id="3.30.70.940">
    <property type="entry name" value="NusG, N-terminal domain"/>
    <property type="match status" value="1"/>
</dbReference>
<evidence type="ECO:0000256" key="1">
    <source>
        <dbReference type="ARBA" id="ARBA00022472"/>
    </source>
</evidence>
<evidence type="ECO:0000256" key="2">
    <source>
        <dbReference type="ARBA" id="ARBA00022814"/>
    </source>
</evidence>
<dbReference type="GO" id="GO:0006353">
    <property type="term" value="P:DNA-templated transcription termination"/>
    <property type="evidence" value="ECO:0007669"/>
    <property type="project" value="UniProtKB-UniRule"/>
</dbReference>
<keyword evidence="4 5" id="KW-0804">Transcription</keyword>
<dbReference type="NCBIfam" id="TIGR00922">
    <property type="entry name" value="nusG"/>
    <property type="match status" value="1"/>
</dbReference>
<evidence type="ECO:0000256" key="8">
    <source>
        <dbReference type="SAM" id="MobiDB-lite"/>
    </source>
</evidence>
<dbReference type="PANTHER" id="PTHR30265">
    <property type="entry name" value="RHO-INTERACTING TRANSCRIPTION TERMINATION FACTOR NUSG"/>
    <property type="match status" value="1"/>
</dbReference>
<comment type="function">
    <text evidence="5 7">Participates in transcription elongation, termination and antitermination.</text>
</comment>
<evidence type="ECO:0000256" key="6">
    <source>
        <dbReference type="NCBIfam" id="TIGR00922"/>
    </source>
</evidence>
<dbReference type="GO" id="GO:0006354">
    <property type="term" value="P:DNA-templated transcription elongation"/>
    <property type="evidence" value="ECO:0007669"/>
    <property type="project" value="UniProtKB-UniRule"/>
</dbReference>
<dbReference type="PANTHER" id="PTHR30265:SF2">
    <property type="entry name" value="TRANSCRIPTION TERMINATION_ANTITERMINATION PROTEIN NUSG"/>
    <property type="match status" value="1"/>
</dbReference>
<dbReference type="FunFam" id="2.30.30.30:FF:000002">
    <property type="entry name" value="Transcription termination/antitermination factor NusG"/>
    <property type="match status" value="1"/>
</dbReference>
<evidence type="ECO:0000256" key="7">
    <source>
        <dbReference type="RuleBase" id="RU000538"/>
    </source>
</evidence>
<name>A0A523USD2_UNCT6</name>
<keyword evidence="2 5" id="KW-0889">Transcription antitermination</keyword>
<dbReference type="SMART" id="SM00739">
    <property type="entry name" value="KOW"/>
    <property type="match status" value="1"/>
</dbReference>
<dbReference type="HAMAP" id="MF_00948">
    <property type="entry name" value="NusG"/>
    <property type="match status" value="1"/>
</dbReference>
<dbReference type="GO" id="GO:0031564">
    <property type="term" value="P:transcription antitermination"/>
    <property type="evidence" value="ECO:0007669"/>
    <property type="project" value="UniProtKB-UniRule"/>
</dbReference>
<feature type="region of interest" description="Disordered" evidence="8">
    <location>
        <begin position="1"/>
        <end position="38"/>
    </location>
</feature>
<dbReference type="EMBL" id="SOJN01000083">
    <property type="protein sequence ID" value="TET45446.1"/>
    <property type="molecule type" value="Genomic_DNA"/>
</dbReference>
<keyword evidence="3 5" id="KW-0805">Transcription regulation</keyword>
<evidence type="ECO:0000313" key="11">
    <source>
        <dbReference type="EMBL" id="TET45446.1"/>
    </source>
</evidence>
<evidence type="ECO:0000256" key="5">
    <source>
        <dbReference type="HAMAP-Rule" id="MF_00948"/>
    </source>
</evidence>
<evidence type="ECO:0000259" key="9">
    <source>
        <dbReference type="SMART" id="SM00738"/>
    </source>
</evidence>
<dbReference type="InterPro" id="IPR043425">
    <property type="entry name" value="NusG-like"/>
</dbReference>
<dbReference type="AlphaFoldDB" id="A0A523USD2"/>
<feature type="domain" description="NusG-like N-terminal" evidence="9">
    <location>
        <begin position="40"/>
        <end position="148"/>
    </location>
</feature>
<gene>
    <name evidence="5 11" type="primary">nusG</name>
    <name evidence="11" type="ORF">E3J62_07580</name>
</gene>
<protein>
    <recommendedName>
        <fullName evidence="5 6">Transcription termination/antitermination protein NusG</fullName>
    </recommendedName>
</protein>
<dbReference type="InterPro" id="IPR036735">
    <property type="entry name" value="NGN_dom_sf"/>
</dbReference>
<sequence length="214" mass="23608">MDSEKTETGSEEKGTGSEKKEIGPEKKETGSEVTETSSENLSWFIVHTLSGSEKKVKRLLAEEIKSSSLSDKFGQILIPTENVSRIRGGKRHIVERQLYPGYILIEMEMEEETLRLVSTTPGVMGFLGTKLKPQALKDGEVKRVLTAVETERGTVSSEIPFKRGEAVKVAGGPFTDFTGVVEDLYPSRGKLKVMVTIFGRATPVELDFTQVKPI</sequence>
<dbReference type="InterPro" id="IPR006645">
    <property type="entry name" value="NGN-like_dom"/>
</dbReference>
<proteinExistence type="inferred from homology"/>
<accession>A0A523USD2</accession>
<dbReference type="InterPro" id="IPR015869">
    <property type="entry name" value="Transcrpt_antiterm_NusG_bac_CS"/>
</dbReference>
<feature type="compositionally biased region" description="Basic and acidic residues" evidence="8">
    <location>
        <begin position="1"/>
        <end position="30"/>
    </location>
</feature>
<dbReference type="Gene3D" id="2.30.30.30">
    <property type="match status" value="1"/>
</dbReference>
<dbReference type="PROSITE" id="PS01014">
    <property type="entry name" value="NUSG"/>
    <property type="match status" value="1"/>
</dbReference>
<evidence type="ECO:0000313" key="12">
    <source>
        <dbReference type="Proteomes" id="UP000315525"/>
    </source>
</evidence>
<feature type="domain" description="KOW" evidence="10">
    <location>
        <begin position="160"/>
        <end position="187"/>
    </location>
</feature>
<dbReference type="CDD" id="cd09891">
    <property type="entry name" value="NGN_Bact_1"/>
    <property type="match status" value="1"/>
</dbReference>
<keyword evidence="1 5" id="KW-0806">Transcription termination</keyword>
<evidence type="ECO:0000256" key="3">
    <source>
        <dbReference type="ARBA" id="ARBA00023015"/>
    </source>
</evidence>
<dbReference type="InterPro" id="IPR008991">
    <property type="entry name" value="Translation_prot_SH3-like_sf"/>
</dbReference>
<dbReference type="SMART" id="SM00738">
    <property type="entry name" value="NGN"/>
    <property type="match status" value="1"/>
</dbReference>
<dbReference type="Pfam" id="PF02357">
    <property type="entry name" value="NusG"/>
    <property type="match status" value="1"/>
</dbReference>
<dbReference type="SUPFAM" id="SSF50104">
    <property type="entry name" value="Translation proteins SH3-like domain"/>
    <property type="match status" value="1"/>
</dbReference>
<dbReference type="PRINTS" id="PR00338">
    <property type="entry name" value="NUSGTNSCPFCT"/>
</dbReference>
<dbReference type="Proteomes" id="UP000315525">
    <property type="component" value="Unassembled WGS sequence"/>
</dbReference>
<evidence type="ECO:0000259" key="10">
    <source>
        <dbReference type="SMART" id="SM00739"/>
    </source>
</evidence>
<reference evidence="11 12" key="1">
    <citation type="submission" date="2019-03" db="EMBL/GenBank/DDBJ databases">
        <title>Metabolic potential of uncultured bacteria and archaea associated with petroleum seepage in deep-sea sediments.</title>
        <authorList>
            <person name="Dong X."/>
            <person name="Hubert C."/>
        </authorList>
    </citation>
    <scope>NUCLEOTIDE SEQUENCE [LARGE SCALE GENOMIC DNA]</scope>
    <source>
        <strain evidence="11">E44_bin18</strain>
    </source>
</reference>
<dbReference type="InterPro" id="IPR047050">
    <property type="entry name" value="NGN"/>
</dbReference>
<dbReference type="InterPro" id="IPR014722">
    <property type="entry name" value="Rib_uL2_dom2"/>
</dbReference>
<dbReference type="InterPro" id="IPR005824">
    <property type="entry name" value="KOW"/>
</dbReference>
<dbReference type="InterPro" id="IPR001062">
    <property type="entry name" value="Transcrpt_antiterm_NusG"/>
</dbReference>
<comment type="caution">
    <text evidence="11">The sequence shown here is derived from an EMBL/GenBank/DDBJ whole genome shotgun (WGS) entry which is preliminary data.</text>
</comment>
<evidence type="ECO:0000256" key="4">
    <source>
        <dbReference type="ARBA" id="ARBA00023163"/>
    </source>
</evidence>
<organism evidence="11 12">
    <name type="scientific">candidate division TA06 bacterium</name>
    <dbReference type="NCBI Taxonomy" id="2250710"/>
    <lineage>
        <taxon>Bacteria</taxon>
        <taxon>Bacteria division TA06</taxon>
    </lineage>
</organism>
<dbReference type="GO" id="GO:0032784">
    <property type="term" value="P:regulation of DNA-templated transcription elongation"/>
    <property type="evidence" value="ECO:0007669"/>
    <property type="project" value="InterPro"/>
</dbReference>
<comment type="similarity">
    <text evidence="5 7">Belongs to the NusG family.</text>
</comment>
<dbReference type="CDD" id="cd06091">
    <property type="entry name" value="KOW_NusG"/>
    <property type="match status" value="1"/>
</dbReference>
<dbReference type="SUPFAM" id="SSF82679">
    <property type="entry name" value="N-utilization substance G protein NusG, N-terminal domain"/>
    <property type="match status" value="1"/>
</dbReference>
<dbReference type="GO" id="GO:0005829">
    <property type="term" value="C:cytosol"/>
    <property type="evidence" value="ECO:0007669"/>
    <property type="project" value="TreeGrafter"/>
</dbReference>